<feature type="region of interest" description="Disordered" evidence="1">
    <location>
        <begin position="1"/>
        <end position="63"/>
    </location>
</feature>
<protein>
    <submittedName>
        <fullName evidence="2">Uncharacterized protein</fullName>
    </submittedName>
</protein>
<reference evidence="2 3" key="2">
    <citation type="submission" date="2020-01" db="EMBL/GenBank/DDBJ databases">
        <title>Microvirga sp. nov., an arsenate reduction bacterium isolated from Tibet hotspring sediments.</title>
        <authorList>
            <person name="Xian W.-D."/>
            <person name="Li W.-J."/>
        </authorList>
    </citation>
    <scope>NUCLEOTIDE SEQUENCE [LARGE SCALE GENOMIC DNA]</scope>
    <source>
        <strain evidence="2 3">KCTC 23863</strain>
    </source>
</reference>
<evidence type="ECO:0000313" key="2">
    <source>
        <dbReference type="EMBL" id="MXQ13954.1"/>
    </source>
</evidence>
<keyword evidence="3" id="KW-1185">Reference proteome</keyword>
<dbReference type="EMBL" id="WURB01000023">
    <property type="protein sequence ID" value="MXQ13954.1"/>
    <property type="molecule type" value="Genomic_DNA"/>
</dbReference>
<feature type="compositionally biased region" description="Basic and acidic residues" evidence="1">
    <location>
        <begin position="20"/>
        <end position="32"/>
    </location>
</feature>
<dbReference type="RefSeq" id="WP_160887410.1">
    <property type="nucleotide sequence ID" value="NZ_WURB01000023.1"/>
</dbReference>
<name>A0A7X3SRA8_9HYPH</name>
<comment type="caution">
    <text evidence="2">The sequence shown here is derived from an EMBL/GenBank/DDBJ whole genome shotgun (WGS) entry which is preliminary data.</text>
</comment>
<dbReference type="AlphaFoldDB" id="A0A7X3SRA8"/>
<sequence length="63" mass="7122">MSGSTNNKAGRASAKKRAQIRSEECELERSEEAQYIQQKGSTPVERPSDHKEADTEKEKKKND</sequence>
<organism evidence="2 3">
    <name type="scientific">Microvirga makkahensis</name>
    <dbReference type="NCBI Taxonomy" id="1128670"/>
    <lineage>
        <taxon>Bacteria</taxon>
        <taxon>Pseudomonadati</taxon>
        <taxon>Pseudomonadota</taxon>
        <taxon>Alphaproteobacteria</taxon>
        <taxon>Hyphomicrobiales</taxon>
        <taxon>Methylobacteriaceae</taxon>
        <taxon>Microvirga</taxon>
    </lineage>
</organism>
<accession>A0A7X3SRA8</accession>
<dbReference type="Proteomes" id="UP000436483">
    <property type="component" value="Unassembled WGS sequence"/>
</dbReference>
<reference evidence="2 3" key="1">
    <citation type="submission" date="2019-12" db="EMBL/GenBank/DDBJ databases">
        <authorList>
            <person name="Yuan C.-G."/>
        </authorList>
    </citation>
    <scope>NUCLEOTIDE SEQUENCE [LARGE SCALE GENOMIC DNA]</scope>
    <source>
        <strain evidence="2 3">KCTC 23863</strain>
    </source>
</reference>
<evidence type="ECO:0000313" key="3">
    <source>
        <dbReference type="Proteomes" id="UP000436483"/>
    </source>
</evidence>
<feature type="compositionally biased region" description="Basic and acidic residues" evidence="1">
    <location>
        <begin position="46"/>
        <end position="63"/>
    </location>
</feature>
<proteinExistence type="predicted"/>
<gene>
    <name evidence="2" type="ORF">GR328_21325</name>
</gene>
<evidence type="ECO:0000256" key="1">
    <source>
        <dbReference type="SAM" id="MobiDB-lite"/>
    </source>
</evidence>